<feature type="region of interest" description="Disordered" evidence="6">
    <location>
        <begin position="541"/>
        <end position="562"/>
    </location>
</feature>
<gene>
    <name evidence="8" type="ORF">DH2020_002333</name>
</gene>
<evidence type="ECO:0000256" key="1">
    <source>
        <dbReference type="ARBA" id="ARBA00000971"/>
    </source>
</evidence>
<dbReference type="EC" id="5.2.1.8" evidence="2 5"/>
<dbReference type="Gene3D" id="2.60.120.340">
    <property type="entry name" value="Nucleoplasmin core domain"/>
    <property type="match status" value="1"/>
</dbReference>
<keyword evidence="4 5" id="KW-0413">Isomerase</keyword>
<dbReference type="PANTHER" id="PTHR43811:SF48">
    <property type="entry name" value="PEPTIDYL-PROLYL CIS-TRANS ISOMERASE FKBP43"/>
    <property type="match status" value="1"/>
</dbReference>
<dbReference type="Gene3D" id="3.10.50.40">
    <property type="match status" value="1"/>
</dbReference>
<evidence type="ECO:0000313" key="9">
    <source>
        <dbReference type="Proteomes" id="UP001318860"/>
    </source>
</evidence>
<dbReference type="InterPro" id="IPR001179">
    <property type="entry name" value="PPIase_FKBP_dom"/>
</dbReference>
<feature type="region of interest" description="Disordered" evidence="6">
    <location>
        <begin position="313"/>
        <end position="335"/>
    </location>
</feature>
<evidence type="ECO:0000256" key="5">
    <source>
        <dbReference type="PROSITE-ProRule" id="PRU00277"/>
    </source>
</evidence>
<dbReference type="Pfam" id="PF00254">
    <property type="entry name" value="FKBP_C"/>
    <property type="match status" value="1"/>
</dbReference>
<name>A0ABR0XTD9_REHGL</name>
<evidence type="ECO:0000256" key="6">
    <source>
        <dbReference type="SAM" id="MobiDB-lite"/>
    </source>
</evidence>
<evidence type="ECO:0000256" key="2">
    <source>
        <dbReference type="ARBA" id="ARBA00013194"/>
    </source>
</evidence>
<keyword evidence="9" id="KW-1185">Reference proteome</keyword>
<comment type="caution">
    <text evidence="8">The sequence shown here is derived from an EMBL/GenBank/DDBJ whole genome shotgun (WGS) entry which is preliminary data.</text>
</comment>
<dbReference type="InterPro" id="IPR046357">
    <property type="entry name" value="PPIase_dom_sf"/>
</dbReference>
<dbReference type="EMBL" id="JABTTQ020000002">
    <property type="protein sequence ID" value="KAK6162492.1"/>
    <property type="molecule type" value="Genomic_DNA"/>
</dbReference>
<evidence type="ECO:0000313" key="8">
    <source>
        <dbReference type="EMBL" id="KAK6162492.1"/>
    </source>
</evidence>
<dbReference type="PROSITE" id="PS50059">
    <property type="entry name" value="FKBP_PPIASE"/>
    <property type="match status" value="1"/>
</dbReference>
<evidence type="ECO:0000256" key="4">
    <source>
        <dbReference type="ARBA" id="ARBA00023235"/>
    </source>
</evidence>
<comment type="catalytic activity">
    <reaction evidence="1 5">
        <text>[protein]-peptidylproline (omega=180) = [protein]-peptidylproline (omega=0)</text>
        <dbReference type="Rhea" id="RHEA:16237"/>
        <dbReference type="Rhea" id="RHEA-COMP:10747"/>
        <dbReference type="Rhea" id="RHEA-COMP:10748"/>
        <dbReference type="ChEBI" id="CHEBI:83833"/>
        <dbReference type="ChEBI" id="CHEBI:83834"/>
        <dbReference type="EC" id="5.2.1.8"/>
    </reaction>
</comment>
<dbReference type="InterPro" id="IPR041232">
    <property type="entry name" value="NPL"/>
</dbReference>
<accession>A0ABR0XTD9</accession>
<organism evidence="8 9">
    <name type="scientific">Rehmannia glutinosa</name>
    <name type="common">Chinese foxglove</name>
    <dbReference type="NCBI Taxonomy" id="99300"/>
    <lineage>
        <taxon>Eukaryota</taxon>
        <taxon>Viridiplantae</taxon>
        <taxon>Streptophyta</taxon>
        <taxon>Embryophyta</taxon>
        <taxon>Tracheophyta</taxon>
        <taxon>Spermatophyta</taxon>
        <taxon>Magnoliopsida</taxon>
        <taxon>eudicotyledons</taxon>
        <taxon>Gunneridae</taxon>
        <taxon>Pentapetalae</taxon>
        <taxon>asterids</taxon>
        <taxon>lamiids</taxon>
        <taxon>Lamiales</taxon>
        <taxon>Orobanchaceae</taxon>
        <taxon>Rehmannieae</taxon>
        <taxon>Rehmannia</taxon>
    </lineage>
</organism>
<dbReference type="PANTHER" id="PTHR43811">
    <property type="entry name" value="FKBP-TYPE PEPTIDYL-PROLYL CIS-TRANS ISOMERASE FKPA"/>
    <property type="match status" value="1"/>
</dbReference>
<proteinExistence type="predicted"/>
<evidence type="ECO:0000256" key="3">
    <source>
        <dbReference type="ARBA" id="ARBA00023110"/>
    </source>
</evidence>
<sequence>MLLHTSAAVSGYRTRPEIFLPQGWLSGVGPSFVAPSLIACVCIEVKPGKPITHYCEKARGRLRISQATLGIGEATKKTVVQCNVGNRSPMLLCVLLPTRTESCNLDLEFEEADDVVFSVIGPRSVYLTGYYVQRIRQSDPHSDTESYGVDIEHTQTEGSSYGSDDDKYDNSFIDGDGFRKDEAIPENDKRSKRAVKTAVSDDGEKITQLTVETKADGACGMEPKQKVDDLDINGKLEGVTKLPLTEEGAEVGNEKNELPKEVETLEEIIVSNAKVLIGDTIHANNAIDTVINQSLPMSNEKYQMQSFDLSVQNRKRKRKERSMKEGKTCNAQTDNEDRRVLEDDKNMRLRPPLICKEVMVLNLLMMVCSVMHLYAHVVAQLSASLASLINYFDEFSFMITCSSREIDANYLATPPELGSVDGQKSKKRRNELQLEGTLIEGIDEICRSILKDDKFEQGLLHADSLTRDLPSANGEYQEQQRLEEICSEKIGTEHHDTPEEDKSVQVLLHADSTKENLPAENGVSQEQQIDNNININPELLATDSQLKKKTKKKKKTQGERDLNMSMTNMTHSQETTPMEHEDQTTNAAPILKRTLSNGLIIEELASGPPGGKVAVPGKKVKFYYTGMLKESGHVFDSDFAKTAFQFRLGDEEFIDGWNVGIDGMRVGDKRRLIIPPSMGFGDDGMGENVPPNSWLVYDVELVGVRK</sequence>
<dbReference type="Proteomes" id="UP001318860">
    <property type="component" value="Unassembled WGS sequence"/>
</dbReference>
<protein>
    <recommendedName>
        <fullName evidence="2 5">peptidylprolyl isomerase</fullName>
        <ecNumber evidence="2 5">5.2.1.8</ecNumber>
    </recommendedName>
</protein>
<dbReference type="Pfam" id="PF17800">
    <property type="entry name" value="NPL"/>
    <property type="match status" value="1"/>
</dbReference>
<feature type="domain" description="PPIase FKBP-type" evidence="7">
    <location>
        <begin position="617"/>
        <end position="705"/>
    </location>
</feature>
<reference evidence="8 9" key="1">
    <citation type="journal article" date="2021" name="Comput. Struct. Biotechnol. J.">
        <title>De novo genome assembly of the potent medicinal plant Rehmannia glutinosa using nanopore technology.</title>
        <authorList>
            <person name="Ma L."/>
            <person name="Dong C."/>
            <person name="Song C."/>
            <person name="Wang X."/>
            <person name="Zheng X."/>
            <person name="Niu Y."/>
            <person name="Chen S."/>
            <person name="Feng W."/>
        </authorList>
    </citation>
    <scope>NUCLEOTIDE SEQUENCE [LARGE SCALE GENOMIC DNA]</scope>
    <source>
        <strain evidence="8">DH-2019</strain>
    </source>
</reference>
<keyword evidence="3 5" id="KW-0697">Rotamase</keyword>
<evidence type="ECO:0000259" key="7">
    <source>
        <dbReference type="PROSITE" id="PS50059"/>
    </source>
</evidence>
<dbReference type="SUPFAM" id="SSF54534">
    <property type="entry name" value="FKBP-like"/>
    <property type="match status" value="1"/>
</dbReference>